<evidence type="ECO:0000256" key="4">
    <source>
        <dbReference type="ARBA" id="ARBA00023026"/>
    </source>
</evidence>
<dbReference type="OMA" id="EEWHTIF"/>
<protein>
    <recommendedName>
        <fullName evidence="8">Necrosis inducing-like protein NPP1 type</fullName>
    </recommendedName>
</protein>
<dbReference type="Pfam" id="PF05630">
    <property type="entry name" value="NPP1"/>
    <property type="match status" value="1"/>
</dbReference>
<evidence type="ECO:0000313" key="7">
    <source>
        <dbReference type="Proteomes" id="UP000002640"/>
    </source>
</evidence>
<dbReference type="KEGG" id="psoj:PHYSODRAFT_526541"/>
<dbReference type="EMBL" id="JH159161">
    <property type="protein sequence ID" value="EGZ08018.1"/>
    <property type="molecule type" value="Genomic_DNA"/>
</dbReference>
<dbReference type="SMR" id="G5A7Z2"/>
<evidence type="ECO:0000256" key="5">
    <source>
        <dbReference type="SAM" id="SignalP"/>
    </source>
</evidence>
<dbReference type="InterPro" id="IPR008701">
    <property type="entry name" value="NPP1"/>
</dbReference>
<feature type="chain" id="PRO_5003473061" description="Necrosis inducing-like protein NPP1 type" evidence="5">
    <location>
        <begin position="20"/>
        <end position="239"/>
    </location>
</feature>
<comment type="similarity">
    <text evidence="2">Belongs to the Necrosis inducing protein (NPP1) family.</text>
</comment>
<dbReference type="PIRSF" id="PIRSF029958">
    <property type="entry name" value="Necrosis-inducing_protein"/>
    <property type="match status" value="1"/>
</dbReference>
<keyword evidence="3" id="KW-0964">Secreted</keyword>
<dbReference type="RefSeq" id="XP_009536190.1">
    <property type="nucleotide sequence ID" value="XM_009537895.1"/>
</dbReference>
<keyword evidence="5" id="KW-0732">Signal</keyword>
<dbReference type="PANTHER" id="PTHR33657">
    <property type="entry name" value="DOMAIN PROTEIN, PUTATIVE (AFU_ORTHOLOGUE AFUA_5G00600)-RELATED"/>
    <property type="match status" value="1"/>
</dbReference>
<dbReference type="GeneID" id="20661015"/>
<reference evidence="6 7" key="1">
    <citation type="journal article" date="2006" name="Science">
        <title>Phytophthora genome sequences uncover evolutionary origins and mechanisms of pathogenesis.</title>
        <authorList>
            <person name="Tyler B.M."/>
            <person name="Tripathy S."/>
            <person name="Zhang X."/>
            <person name="Dehal P."/>
            <person name="Jiang R.H."/>
            <person name="Aerts A."/>
            <person name="Arredondo F.D."/>
            <person name="Baxter L."/>
            <person name="Bensasson D."/>
            <person name="Beynon J.L."/>
            <person name="Chapman J."/>
            <person name="Damasceno C.M."/>
            <person name="Dorrance A.E."/>
            <person name="Dou D."/>
            <person name="Dickerman A.W."/>
            <person name="Dubchak I.L."/>
            <person name="Garbelotto M."/>
            <person name="Gijzen M."/>
            <person name="Gordon S.G."/>
            <person name="Govers F."/>
            <person name="Grunwald N.J."/>
            <person name="Huang W."/>
            <person name="Ivors K.L."/>
            <person name="Jones R.W."/>
            <person name="Kamoun S."/>
            <person name="Krampis K."/>
            <person name="Lamour K.H."/>
            <person name="Lee M.K."/>
            <person name="McDonald W.H."/>
            <person name="Medina M."/>
            <person name="Meijer H.J."/>
            <person name="Nordberg E.K."/>
            <person name="Maclean D.J."/>
            <person name="Ospina-Giraldo M.D."/>
            <person name="Morris P.F."/>
            <person name="Phuntumart V."/>
            <person name="Putnam N.H."/>
            <person name="Rash S."/>
            <person name="Rose J.K."/>
            <person name="Sakihama Y."/>
            <person name="Salamov A.A."/>
            <person name="Savidor A."/>
            <person name="Scheuring C.F."/>
            <person name="Smith B.M."/>
            <person name="Sobral B.W."/>
            <person name="Terry A."/>
            <person name="Torto-Alalibo T.A."/>
            <person name="Win J."/>
            <person name="Xu Z."/>
            <person name="Zhang H."/>
            <person name="Grigoriev I.V."/>
            <person name="Rokhsar D.S."/>
            <person name="Boore J.L."/>
        </authorList>
    </citation>
    <scope>NUCLEOTIDE SEQUENCE [LARGE SCALE GENOMIC DNA]</scope>
    <source>
        <strain evidence="6 7">P6497</strain>
    </source>
</reference>
<keyword evidence="4" id="KW-0843">Virulence</keyword>
<evidence type="ECO:0000313" key="6">
    <source>
        <dbReference type="EMBL" id="EGZ08018.1"/>
    </source>
</evidence>
<comment type="subcellular location">
    <subcellularLocation>
        <location evidence="1">Secreted</location>
    </subcellularLocation>
</comment>
<evidence type="ECO:0008006" key="8">
    <source>
        <dbReference type="Google" id="ProtNLM"/>
    </source>
</evidence>
<dbReference type="PANTHER" id="PTHR33657:SF8">
    <property type="entry name" value="DOMAIN PROTEIN, PUTATIVE (AFU_ORTHOLOGUE AFUA_5G00600)-RELATED"/>
    <property type="match status" value="1"/>
</dbReference>
<organism evidence="6 7">
    <name type="scientific">Phytophthora sojae (strain P6497)</name>
    <name type="common">Soybean stem and root rot agent</name>
    <name type="synonym">Phytophthora megasperma f. sp. glycines</name>
    <dbReference type="NCBI Taxonomy" id="1094619"/>
    <lineage>
        <taxon>Eukaryota</taxon>
        <taxon>Sar</taxon>
        <taxon>Stramenopiles</taxon>
        <taxon>Oomycota</taxon>
        <taxon>Peronosporomycetes</taxon>
        <taxon>Peronosporales</taxon>
        <taxon>Peronosporaceae</taxon>
        <taxon>Phytophthora</taxon>
    </lineage>
</organism>
<sequence>MYLRLPLFVAIATLTIVGGVTIDHDKVQPFAQPAPATVSEKAAVKFKPSLQIIDGCHPYPAVNAAGETSGGLKHTGPVDGKCKGSGLGSQVYGRSGWYKDLWAIMYSWYFPKDKHLGYKGQRHKWVDAVVWLDNPAFETPKVLANVPQRCEHGSCGKAFAEFMNNTTPMISYRPFYMETSFHTLEMTSTRGTGELQDLIMWEQLSPEARTALSETDFGEAAKVPFIDANFETNLELARP</sequence>
<dbReference type="AlphaFoldDB" id="G5A7Z2"/>
<accession>G5A7Z2</accession>
<dbReference type="Proteomes" id="UP000002640">
    <property type="component" value="Unassembled WGS sequence"/>
</dbReference>
<feature type="signal peptide" evidence="5">
    <location>
        <begin position="1"/>
        <end position="19"/>
    </location>
</feature>
<evidence type="ECO:0000256" key="3">
    <source>
        <dbReference type="ARBA" id="ARBA00022525"/>
    </source>
</evidence>
<evidence type="ECO:0000256" key="1">
    <source>
        <dbReference type="ARBA" id="ARBA00004613"/>
    </source>
</evidence>
<gene>
    <name evidence="6" type="ORF">PHYSODRAFT_526541</name>
</gene>
<keyword evidence="7" id="KW-1185">Reference proteome</keyword>
<name>G5A7Z2_PHYSP</name>
<dbReference type="InParanoid" id="G5A7Z2"/>
<evidence type="ECO:0000256" key="2">
    <source>
        <dbReference type="ARBA" id="ARBA00009520"/>
    </source>
</evidence>
<dbReference type="GO" id="GO:0005576">
    <property type="term" value="C:extracellular region"/>
    <property type="evidence" value="ECO:0007669"/>
    <property type="project" value="UniProtKB-SubCell"/>
</dbReference>
<proteinExistence type="inferred from homology"/>